<keyword evidence="5" id="KW-1185">Reference proteome</keyword>
<reference evidence="5" key="1">
    <citation type="submission" date="2016-10" db="EMBL/GenBank/DDBJ databases">
        <authorList>
            <person name="Varghese N."/>
            <person name="Submissions S."/>
        </authorList>
    </citation>
    <scope>NUCLEOTIDE SEQUENCE [LARGE SCALE GENOMIC DNA]</scope>
    <source>
        <strain evidence="5">CGMCC 1.9159</strain>
    </source>
</reference>
<feature type="transmembrane region" description="Helical" evidence="2">
    <location>
        <begin position="49"/>
        <end position="68"/>
    </location>
</feature>
<dbReference type="OrthoDB" id="3651060at2"/>
<dbReference type="Pfam" id="PF11992">
    <property type="entry name" value="TgpA_N"/>
    <property type="match status" value="1"/>
</dbReference>
<evidence type="ECO:0000313" key="5">
    <source>
        <dbReference type="Proteomes" id="UP000199475"/>
    </source>
</evidence>
<feature type="transmembrane region" description="Helical" evidence="2">
    <location>
        <begin position="136"/>
        <end position="157"/>
    </location>
</feature>
<feature type="transmembrane region" description="Helical" evidence="2">
    <location>
        <begin position="613"/>
        <end position="640"/>
    </location>
</feature>
<dbReference type="Pfam" id="PF01841">
    <property type="entry name" value="Transglut_core"/>
    <property type="match status" value="1"/>
</dbReference>
<evidence type="ECO:0000256" key="1">
    <source>
        <dbReference type="SAM" id="MobiDB-lite"/>
    </source>
</evidence>
<dbReference type="InterPro" id="IPR038765">
    <property type="entry name" value="Papain-like_cys_pep_sf"/>
</dbReference>
<dbReference type="InterPro" id="IPR002931">
    <property type="entry name" value="Transglutaminase-like"/>
</dbReference>
<keyword evidence="2" id="KW-1133">Transmembrane helix</keyword>
<feature type="transmembrane region" description="Helical" evidence="2">
    <location>
        <begin position="164"/>
        <end position="181"/>
    </location>
</feature>
<keyword evidence="2" id="KW-0812">Transmembrane</keyword>
<dbReference type="SMART" id="SM00460">
    <property type="entry name" value="TGc"/>
    <property type="match status" value="1"/>
</dbReference>
<dbReference type="EMBL" id="FNGP01000001">
    <property type="protein sequence ID" value="SDL21593.1"/>
    <property type="molecule type" value="Genomic_DNA"/>
</dbReference>
<feature type="domain" description="Transglutaminase-like" evidence="3">
    <location>
        <begin position="498"/>
        <end position="557"/>
    </location>
</feature>
<proteinExistence type="predicted"/>
<evidence type="ECO:0000259" key="3">
    <source>
        <dbReference type="SMART" id="SM00460"/>
    </source>
</evidence>
<dbReference type="Gene3D" id="3.10.620.30">
    <property type="match status" value="1"/>
</dbReference>
<dbReference type="STRING" id="686624.SAMN04488242_0791"/>
<feature type="transmembrane region" description="Helical" evidence="2">
    <location>
        <begin position="226"/>
        <end position="248"/>
    </location>
</feature>
<feature type="region of interest" description="Disordered" evidence="1">
    <location>
        <begin position="556"/>
        <end position="608"/>
    </location>
</feature>
<dbReference type="InterPro" id="IPR052901">
    <property type="entry name" value="Bact_TGase-like"/>
</dbReference>
<feature type="transmembrane region" description="Helical" evidence="2">
    <location>
        <begin position="80"/>
        <end position="105"/>
    </location>
</feature>
<feature type="transmembrane region" description="Helical" evidence="2">
    <location>
        <begin position="21"/>
        <end position="43"/>
    </location>
</feature>
<name>A0A1G9I9R6_9ACTN</name>
<dbReference type="RefSeq" id="WP_093249052.1">
    <property type="nucleotide sequence ID" value="NZ_FNGP01000001.1"/>
</dbReference>
<feature type="compositionally biased region" description="Pro residues" evidence="1">
    <location>
        <begin position="569"/>
        <end position="595"/>
    </location>
</feature>
<feature type="transmembrane region" description="Helical" evidence="2">
    <location>
        <begin position="187"/>
        <end position="205"/>
    </location>
</feature>
<evidence type="ECO:0000256" key="2">
    <source>
        <dbReference type="SAM" id="Phobius"/>
    </source>
</evidence>
<evidence type="ECO:0000313" key="4">
    <source>
        <dbReference type="EMBL" id="SDL21593.1"/>
    </source>
</evidence>
<dbReference type="PANTHER" id="PTHR42736:SF1">
    <property type="entry name" value="PROTEIN-GLUTAMINE GAMMA-GLUTAMYLTRANSFERASE"/>
    <property type="match status" value="1"/>
</dbReference>
<gene>
    <name evidence="4" type="ORF">SAMN04488242_0791</name>
</gene>
<dbReference type="PANTHER" id="PTHR42736">
    <property type="entry name" value="PROTEIN-GLUTAMINE GAMMA-GLUTAMYLTRANSFERASE"/>
    <property type="match status" value="1"/>
</dbReference>
<organism evidence="4 5">
    <name type="scientific">Tessaracoccus oleiagri</name>
    <dbReference type="NCBI Taxonomy" id="686624"/>
    <lineage>
        <taxon>Bacteria</taxon>
        <taxon>Bacillati</taxon>
        <taxon>Actinomycetota</taxon>
        <taxon>Actinomycetes</taxon>
        <taxon>Propionibacteriales</taxon>
        <taxon>Propionibacteriaceae</taxon>
        <taxon>Tessaracoccus</taxon>
    </lineage>
</organism>
<dbReference type="AlphaFoldDB" id="A0A1G9I9R6"/>
<accession>A0A1G9I9R6</accession>
<keyword evidence="2" id="KW-0472">Membrane</keyword>
<dbReference type="Proteomes" id="UP000199475">
    <property type="component" value="Unassembled WGS sequence"/>
</dbReference>
<dbReference type="SUPFAM" id="SSF54001">
    <property type="entry name" value="Cysteine proteinases"/>
    <property type="match status" value="1"/>
</dbReference>
<protein>
    <submittedName>
        <fullName evidence="4">Transglutaminase-like superfamily protein</fullName>
    </submittedName>
</protein>
<dbReference type="InterPro" id="IPR021878">
    <property type="entry name" value="TgpA_N"/>
</dbReference>
<sequence>MTRARRAAAPDTPWRGSVHRTRWAIVDAVALLLLGALVCLAFLPVYGTAQLFVAVLGFAALGMGIAFVGTVRQWPVGGTVLAAVMGWLLLGGPLAMPSSTIGYVVPTWRTLMGLVVGPVTAWRDMLTLDPPIGETFNLLVVPALIGYLLGLLGYTISLRSARPMLAWVPAAVGYLVAALFGATVALWPVPSGLAFFVVVLVWTTWRRQTVRDHLSDSRITFKPVRVGLALAMLLVAGGAGVALAPVLAGTAERDNLRAHVEIPIELTEHRSPLQAFRANITKHRAETLFEVRGARPGDIVRLATLDTYDGLAYRVSTKETAVRPETSFKRVGQWIADDTPGEDLDASITVHGYDGVWVPTIGRTISVRFQGDRSIPLGENFFYNHATGTAVDVAGLRAGDAYALESRVPTRPSKAEIGEATAGRIPQPRITGAPDQVRVLALRWTEGISGAGAQALRLEEQLQQGYFSHGQPDEVTSVPGHSQHRIAELLADPALMIGDHEQYAVAMALMARELGIPARVLYGYQVDDSPQVTGDDVGAWPELYLDGLGWVRFDPTPPKDRVADDIEPPEPPKPQPYVENPPPPPLKPDVPPPDEQLPIDQGEPPSQETTIDWAQVGAMMLIAGIPLLTIVVPIALVLGLKWRRRVRRRNDPEVANRVAGAWLELVDKARDLGRSPSFSATRSEQAEQLTASFPRVTQKADLVALAKEADWLVFAPGEPAERVASEYWRETGAARGGMRRSVGWLKWVLSGLSTKSFRRTK</sequence>